<reference evidence="1" key="2">
    <citation type="submission" date="2020-06" db="EMBL/GenBank/DDBJ databases">
        <authorList>
            <person name="Sheffer M."/>
        </authorList>
    </citation>
    <scope>NUCLEOTIDE SEQUENCE</scope>
</reference>
<evidence type="ECO:0000313" key="1">
    <source>
        <dbReference type="EMBL" id="KAF8791312.1"/>
    </source>
</evidence>
<accession>A0A8T0FLF0</accession>
<comment type="caution">
    <text evidence="1">The sequence shown here is derived from an EMBL/GenBank/DDBJ whole genome shotgun (WGS) entry which is preliminary data.</text>
</comment>
<dbReference type="AlphaFoldDB" id="A0A8T0FLF0"/>
<gene>
    <name evidence="1" type="ORF">HNY73_006199</name>
</gene>
<evidence type="ECO:0000313" key="2">
    <source>
        <dbReference type="Proteomes" id="UP000807504"/>
    </source>
</evidence>
<proteinExistence type="predicted"/>
<organism evidence="1 2">
    <name type="scientific">Argiope bruennichi</name>
    <name type="common">Wasp spider</name>
    <name type="synonym">Aranea bruennichi</name>
    <dbReference type="NCBI Taxonomy" id="94029"/>
    <lineage>
        <taxon>Eukaryota</taxon>
        <taxon>Metazoa</taxon>
        <taxon>Ecdysozoa</taxon>
        <taxon>Arthropoda</taxon>
        <taxon>Chelicerata</taxon>
        <taxon>Arachnida</taxon>
        <taxon>Araneae</taxon>
        <taxon>Araneomorphae</taxon>
        <taxon>Entelegynae</taxon>
        <taxon>Araneoidea</taxon>
        <taxon>Araneidae</taxon>
        <taxon>Argiope</taxon>
    </lineage>
</organism>
<dbReference type="Proteomes" id="UP000807504">
    <property type="component" value="Unassembled WGS sequence"/>
</dbReference>
<name>A0A8T0FLF0_ARGBR</name>
<reference evidence="1" key="1">
    <citation type="journal article" date="2020" name="bioRxiv">
        <title>Chromosome-level reference genome of the European wasp spider Argiope bruennichi: a resource for studies on range expansion and evolutionary adaptation.</title>
        <authorList>
            <person name="Sheffer M.M."/>
            <person name="Hoppe A."/>
            <person name="Krehenwinkel H."/>
            <person name="Uhl G."/>
            <person name="Kuss A.W."/>
            <person name="Jensen L."/>
            <person name="Jensen C."/>
            <person name="Gillespie R.G."/>
            <person name="Hoff K.J."/>
            <person name="Prost S."/>
        </authorList>
    </citation>
    <scope>NUCLEOTIDE SEQUENCE</scope>
</reference>
<keyword evidence="2" id="KW-1185">Reference proteome</keyword>
<sequence length="97" mass="11213">MDFSTILYQRHQTMASQISKNVKSGDRDSYETGPILHVDSWYNHSLGIPYPTHHVLELKCAEIPSCWIFKHVLPLRVYGKAWPIRIGSLLNMIQMMA</sequence>
<protein>
    <submittedName>
        <fullName evidence="1">Uncharacterized protein</fullName>
    </submittedName>
</protein>
<dbReference type="EMBL" id="JABXBU010000011">
    <property type="protein sequence ID" value="KAF8791312.1"/>
    <property type="molecule type" value="Genomic_DNA"/>
</dbReference>